<dbReference type="EMBL" id="JAUEPH010000004">
    <property type="protein sequence ID" value="MDN3204611.1"/>
    <property type="molecule type" value="Genomic_DNA"/>
</dbReference>
<reference evidence="2" key="1">
    <citation type="submission" date="2023-06" db="EMBL/GenBank/DDBJ databases">
        <title>Robiginitalea aurantiacus sp. nov. and Algoriphagus sediminis sp. nov., isolated from coastal sediment.</title>
        <authorList>
            <person name="Zhou Z.Y."/>
            <person name="An J."/>
            <person name="Jia Y.W."/>
            <person name="Du Z.J."/>
        </authorList>
    </citation>
    <scope>NUCLEOTIDE SEQUENCE</scope>
    <source>
        <strain evidence="2">C2-7</strain>
    </source>
</reference>
<comment type="caution">
    <text evidence="2">The sequence shown here is derived from an EMBL/GenBank/DDBJ whole genome shotgun (WGS) entry which is preliminary data.</text>
</comment>
<name>A0ABT7YDS1_9BACT</name>
<dbReference type="Proteomes" id="UP001171916">
    <property type="component" value="Unassembled WGS sequence"/>
</dbReference>
<dbReference type="RefSeq" id="WP_290000256.1">
    <property type="nucleotide sequence ID" value="NZ_JAUEPH010000004.1"/>
</dbReference>
<dbReference type="Pfam" id="PF13380">
    <property type="entry name" value="CoA_binding_2"/>
    <property type="match status" value="1"/>
</dbReference>
<sequence length="123" mass="13852">MNKDKTLIVGATTNPTRYAYAAAEFLKRAGKPFIPISIKKGTVLGEKILDLRSKPNLDNVHTITMYMNERHQEEWEDYLLSLKPERIIFSPGAQNPRLTRKASEAGIEAINACTLVMINTGQY</sequence>
<gene>
    <name evidence="2" type="ORF">QVH07_10650</name>
</gene>
<dbReference type="SUPFAM" id="SSF51735">
    <property type="entry name" value="NAD(P)-binding Rossmann-fold domains"/>
    <property type="match status" value="1"/>
</dbReference>
<dbReference type="InterPro" id="IPR036291">
    <property type="entry name" value="NAD(P)-bd_dom_sf"/>
</dbReference>
<accession>A0ABT7YDS1</accession>
<organism evidence="2 3">
    <name type="scientific">Algoriphagus sediminis</name>
    <dbReference type="NCBI Taxonomy" id="3057113"/>
    <lineage>
        <taxon>Bacteria</taxon>
        <taxon>Pseudomonadati</taxon>
        <taxon>Bacteroidota</taxon>
        <taxon>Cytophagia</taxon>
        <taxon>Cytophagales</taxon>
        <taxon>Cyclobacteriaceae</taxon>
        <taxon>Algoriphagus</taxon>
    </lineage>
</organism>
<evidence type="ECO:0000313" key="2">
    <source>
        <dbReference type="EMBL" id="MDN3204611.1"/>
    </source>
</evidence>
<protein>
    <submittedName>
        <fullName evidence="2">CoA-binding protein</fullName>
    </submittedName>
</protein>
<feature type="domain" description="CoA-binding" evidence="1">
    <location>
        <begin position="6"/>
        <end position="117"/>
    </location>
</feature>
<dbReference type="InterPro" id="IPR003781">
    <property type="entry name" value="CoA-bd"/>
</dbReference>
<keyword evidence="3" id="KW-1185">Reference proteome</keyword>
<evidence type="ECO:0000259" key="1">
    <source>
        <dbReference type="Pfam" id="PF13380"/>
    </source>
</evidence>
<evidence type="ECO:0000313" key="3">
    <source>
        <dbReference type="Proteomes" id="UP001171916"/>
    </source>
</evidence>
<proteinExistence type="predicted"/>
<dbReference type="Gene3D" id="3.40.50.720">
    <property type="entry name" value="NAD(P)-binding Rossmann-like Domain"/>
    <property type="match status" value="1"/>
</dbReference>